<accession>A0A8T9CM83</accession>
<dbReference type="GO" id="GO:0000981">
    <property type="term" value="F:DNA-binding transcription factor activity, RNA polymerase II-specific"/>
    <property type="evidence" value="ECO:0007669"/>
    <property type="project" value="TreeGrafter"/>
</dbReference>
<dbReference type="GO" id="GO:0005634">
    <property type="term" value="C:nucleus"/>
    <property type="evidence" value="ECO:0007669"/>
    <property type="project" value="UniProtKB-SubCell"/>
</dbReference>
<feature type="compositionally biased region" description="Low complexity" evidence="7">
    <location>
        <begin position="252"/>
        <end position="268"/>
    </location>
</feature>
<keyword evidence="3 6" id="KW-0238">DNA-binding</keyword>
<dbReference type="InterPro" id="IPR000253">
    <property type="entry name" value="FHA_dom"/>
</dbReference>
<evidence type="ECO:0000256" key="4">
    <source>
        <dbReference type="ARBA" id="ARBA00023163"/>
    </source>
</evidence>
<dbReference type="CDD" id="cd22701">
    <property type="entry name" value="FHA_FKH1-like"/>
    <property type="match status" value="1"/>
</dbReference>
<dbReference type="PROSITE" id="PS00658">
    <property type="entry name" value="FORK_HEAD_2"/>
    <property type="match status" value="1"/>
</dbReference>
<feature type="compositionally biased region" description="Acidic residues" evidence="7">
    <location>
        <begin position="611"/>
        <end position="620"/>
    </location>
</feature>
<dbReference type="GO" id="GO:0000978">
    <property type="term" value="F:RNA polymerase II cis-regulatory region sequence-specific DNA binding"/>
    <property type="evidence" value="ECO:0007669"/>
    <property type="project" value="TreeGrafter"/>
</dbReference>
<feature type="region of interest" description="Disordered" evidence="7">
    <location>
        <begin position="568"/>
        <end position="620"/>
    </location>
</feature>
<dbReference type="CDD" id="cd00059">
    <property type="entry name" value="FH_FOX"/>
    <property type="match status" value="1"/>
</dbReference>
<keyword evidence="11" id="KW-1185">Reference proteome</keyword>
<feature type="domain" description="FHA" evidence="8">
    <location>
        <begin position="119"/>
        <end position="193"/>
    </location>
</feature>
<evidence type="ECO:0000256" key="2">
    <source>
        <dbReference type="ARBA" id="ARBA00023015"/>
    </source>
</evidence>
<comment type="caution">
    <text evidence="10">The sequence shown here is derived from an EMBL/GenBank/DDBJ whole genome shotgun (WGS) entry which is preliminary data.</text>
</comment>
<reference evidence="10 11" key="1">
    <citation type="submission" date="2018-05" db="EMBL/GenBank/DDBJ databases">
        <title>Genome sequencing and assembly of the regulated plant pathogen Lachnellula willkommii and related sister species for the development of diagnostic species identification markers.</title>
        <authorList>
            <person name="Giroux E."/>
            <person name="Bilodeau G."/>
        </authorList>
    </citation>
    <scope>NUCLEOTIDE SEQUENCE [LARGE SCALE GENOMIC DNA]</scope>
    <source>
        <strain evidence="10 11">CBS 268.59</strain>
    </source>
</reference>
<dbReference type="PANTHER" id="PTHR45881:SF1">
    <property type="entry name" value="FORK HEAD PROTEIN HOMOLOG 2"/>
    <property type="match status" value="1"/>
</dbReference>
<dbReference type="SUPFAM" id="SSF49879">
    <property type="entry name" value="SMAD/FHA domain"/>
    <property type="match status" value="1"/>
</dbReference>
<evidence type="ECO:0000256" key="6">
    <source>
        <dbReference type="PROSITE-ProRule" id="PRU00089"/>
    </source>
</evidence>
<evidence type="ECO:0000256" key="3">
    <source>
        <dbReference type="ARBA" id="ARBA00023125"/>
    </source>
</evidence>
<dbReference type="PRINTS" id="PR00053">
    <property type="entry name" value="FORKHEAD"/>
</dbReference>
<dbReference type="Gene3D" id="1.10.10.10">
    <property type="entry name" value="Winged helix-like DNA-binding domain superfamily/Winged helix DNA-binding domain"/>
    <property type="match status" value="1"/>
</dbReference>
<feature type="region of interest" description="Disordered" evidence="7">
    <location>
        <begin position="1"/>
        <end position="56"/>
    </location>
</feature>
<dbReference type="FunFam" id="1.10.10.10:FF:000030">
    <property type="entry name" value="Forkhead box protein K2"/>
    <property type="match status" value="1"/>
</dbReference>
<dbReference type="SUPFAM" id="SSF46785">
    <property type="entry name" value="Winged helix' DNA-binding domain"/>
    <property type="match status" value="1"/>
</dbReference>
<comment type="subcellular location">
    <subcellularLocation>
        <location evidence="1 6">Nucleus</location>
    </subcellularLocation>
</comment>
<dbReference type="Pfam" id="PF00250">
    <property type="entry name" value="Forkhead"/>
    <property type="match status" value="1"/>
</dbReference>
<evidence type="ECO:0000256" key="1">
    <source>
        <dbReference type="ARBA" id="ARBA00004123"/>
    </source>
</evidence>
<dbReference type="OrthoDB" id="5954824at2759"/>
<feature type="region of interest" description="Disordered" evidence="7">
    <location>
        <begin position="125"/>
        <end position="147"/>
    </location>
</feature>
<keyword evidence="2" id="KW-0805">Transcription regulation</keyword>
<keyword evidence="5 6" id="KW-0539">Nucleus</keyword>
<dbReference type="Pfam" id="PF00498">
    <property type="entry name" value="FHA"/>
    <property type="match status" value="1"/>
</dbReference>
<feature type="compositionally biased region" description="Low complexity" evidence="7">
    <location>
        <begin position="451"/>
        <end position="465"/>
    </location>
</feature>
<dbReference type="Proteomes" id="UP000469558">
    <property type="component" value="Unassembled WGS sequence"/>
</dbReference>
<evidence type="ECO:0000256" key="5">
    <source>
        <dbReference type="ARBA" id="ARBA00023242"/>
    </source>
</evidence>
<dbReference type="SMART" id="SM00240">
    <property type="entry name" value="FHA"/>
    <property type="match status" value="1"/>
</dbReference>
<feature type="DNA-binding region" description="Fork-head" evidence="6">
    <location>
        <begin position="328"/>
        <end position="424"/>
    </location>
</feature>
<dbReference type="PANTHER" id="PTHR45881">
    <property type="entry name" value="CHECKPOINT SUPPRESSOR 1-LIKE, ISOFORM A-RELATED"/>
    <property type="match status" value="1"/>
</dbReference>
<dbReference type="EMBL" id="QGMK01000043">
    <property type="protein sequence ID" value="TVY84934.1"/>
    <property type="molecule type" value="Genomic_DNA"/>
</dbReference>
<dbReference type="PROSITE" id="PS50006">
    <property type="entry name" value="FHA_DOMAIN"/>
    <property type="match status" value="1"/>
</dbReference>
<dbReference type="AlphaFoldDB" id="A0A8T9CM83"/>
<dbReference type="InterPro" id="IPR030456">
    <property type="entry name" value="TF_fork_head_CS_2"/>
</dbReference>
<evidence type="ECO:0000259" key="8">
    <source>
        <dbReference type="PROSITE" id="PS50006"/>
    </source>
</evidence>
<evidence type="ECO:0000259" key="9">
    <source>
        <dbReference type="PROSITE" id="PS50039"/>
    </source>
</evidence>
<sequence>MPPSNKRPQRARREVINKDADMPDSSPSRPAKRRKKVASPVEKPAPPEPQLPRDRKGILLEDSELVTAVTSKLLLPAHEVQAVKDHSNSIYEKNNKEGVQAYAKLAGNGWTYYVRNLINVIGRPPEGAVSSNNPHEIGSTPGETDDPNTVHVDLGPHKMVSRHHAEIRFDRDSGDWIIEVQGRNGVRINSVPLKKGVEHTLISGEVVEVSGVEMMFVLPQEEVHLEVGKKYLARAGLIDPRAVEDVEDHGGATTSSAPSSATQPARSQNGVGQLAIAPAPSGYVRPGTPPSTRPRQPQSVGRSPYAGGTVMMNADDLDLSLDANAHIKPSFSYAQMISQAIINTGENKLNLSGIYDYIKEKYAYYRAQVGTGWQNSIRHNLSLNKAFEKVPRSTNEPGKGMKWYIVESYREEMVKNSVKGGRGGHRGSSAPSSPANLTYRAKDSAKKRSPNSRSPPSSSYPANAPQFTPVRSGRSTIMEDTPGDGSPLPRHRKTNTSSFGLSDNIPGSPPVMSSSYMQEDSSFITPAPLRVHPHLAPPSTAQRPSQVMPTSSPAPFWKYAGVNSTPARGVGLESSPIKGGRSAAPPSSSPPAPSRSPFRNDTPAKPPAVPEIEDIEDEPAFDLTKGFQSIGAFHAPVSNGIPAAPPAPAINSS</sequence>
<feature type="region of interest" description="Disordered" evidence="7">
    <location>
        <begin position="417"/>
        <end position="516"/>
    </location>
</feature>
<name>A0A8T9CM83_9HELO</name>
<dbReference type="PROSITE" id="PS50039">
    <property type="entry name" value="FORK_HEAD_3"/>
    <property type="match status" value="1"/>
</dbReference>
<gene>
    <name evidence="10" type="primary">FKH2</name>
    <name evidence="10" type="ORF">LSUE1_G001447</name>
</gene>
<feature type="domain" description="Fork-head" evidence="9">
    <location>
        <begin position="328"/>
        <end position="424"/>
    </location>
</feature>
<keyword evidence="4" id="KW-0804">Transcription</keyword>
<dbReference type="InterPro" id="IPR001766">
    <property type="entry name" value="Fork_head_dom"/>
</dbReference>
<evidence type="ECO:0000313" key="10">
    <source>
        <dbReference type="EMBL" id="TVY84934.1"/>
    </source>
</evidence>
<proteinExistence type="predicted"/>
<dbReference type="Gene3D" id="2.60.200.20">
    <property type="match status" value="1"/>
</dbReference>
<dbReference type="InterPro" id="IPR008984">
    <property type="entry name" value="SMAD_FHA_dom_sf"/>
</dbReference>
<feature type="region of interest" description="Disordered" evidence="7">
    <location>
        <begin position="246"/>
        <end position="307"/>
    </location>
</feature>
<feature type="compositionally biased region" description="Basic and acidic residues" evidence="7">
    <location>
        <begin position="11"/>
        <end position="21"/>
    </location>
</feature>
<evidence type="ECO:0000256" key="7">
    <source>
        <dbReference type="SAM" id="MobiDB-lite"/>
    </source>
</evidence>
<protein>
    <submittedName>
        <fullName evidence="10">Fork-head transcriptional regulator</fullName>
    </submittedName>
</protein>
<dbReference type="InterPro" id="IPR036390">
    <property type="entry name" value="WH_DNA-bd_sf"/>
</dbReference>
<evidence type="ECO:0000313" key="11">
    <source>
        <dbReference type="Proteomes" id="UP000469558"/>
    </source>
</evidence>
<dbReference type="InterPro" id="IPR036388">
    <property type="entry name" value="WH-like_DNA-bd_sf"/>
</dbReference>
<organism evidence="10 11">
    <name type="scientific">Lachnellula suecica</name>
    <dbReference type="NCBI Taxonomy" id="602035"/>
    <lineage>
        <taxon>Eukaryota</taxon>
        <taxon>Fungi</taxon>
        <taxon>Dikarya</taxon>
        <taxon>Ascomycota</taxon>
        <taxon>Pezizomycotina</taxon>
        <taxon>Leotiomycetes</taxon>
        <taxon>Helotiales</taxon>
        <taxon>Lachnaceae</taxon>
        <taxon>Lachnellula</taxon>
    </lineage>
</organism>
<dbReference type="SMART" id="SM00339">
    <property type="entry name" value="FH"/>
    <property type="match status" value="1"/>
</dbReference>